<reference evidence="3" key="1">
    <citation type="submission" date="2020-07" db="EMBL/GenBank/DDBJ databases">
        <title>Huge and variable diversity of episymbiotic CPR bacteria and DPANN archaea in groundwater ecosystems.</title>
        <authorList>
            <person name="He C.Y."/>
            <person name="Keren R."/>
            <person name="Whittaker M."/>
            <person name="Farag I.F."/>
            <person name="Doudna J."/>
            <person name="Cate J.H.D."/>
            <person name="Banfield J.F."/>
        </authorList>
    </citation>
    <scope>NUCLEOTIDE SEQUENCE</scope>
    <source>
        <strain evidence="3">NC_groundwater_763_Ag_S-0.2um_68_21</strain>
    </source>
</reference>
<accession>A0A932I1Y3</accession>
<proteinExistence type="inferred from homology"/>
<evidence type="ECO:0000313" key="4">
    <source>
        <dbReference type="Proteomes" id="UP000782312"/>
    </source>
</evidence>
<dbReference type="AlphaFoldDB" id="A0A932I1Y3"/>
<dbReference type="Proteomes" id="UP000782312">
    <property type="component" value="Unassembled WGS sequence"/>
</dbReference>
<dbReference type="PANTHER" id="PTHR35601">
    <property type="entry name" value="TOXIN RELE"/>
    <property type="match status" value="1"/>
</dbReference>
<evidence type="ECO:0000256" key="2">
    <source>
        <dbReference type="ARBA" id="ARBA00022649"/>
    </source>
</evidence>
<dbReference type="Gene3D" id="3.30.2310.20">
    <property type="entry name" value="RelE-like"/>
    <property type="match status" value="1"/>
</dbReference>
<dbReference type="Pfam" id="PF05016">
    <property type="entry name" value="ParE_toxin"/>
    <property type="match status" value="1"/>
</dbReference>
<dbReference type="SUPFAM" id="SSF143011">
    <property type="entry name" value="RelE-like"/>
    <property type="match status" value="1"/>
</dbReference>
<keyword evidence="2" id="KW-1277">Toxin-antitoxin system</keyword>
<protein>
    <submittedName>
        <fullName evidence="3">Type II toxin-antitoxin system RelE/ParE family toxin</fullName>
    </submittedName>
</protein>
<evidence type="ECO:0000313" key="3">
    <source>
        <dbReference type="EMBL" id="MBI3128420.1"/>
    </source>
</evidence>
<comment type="similarity">
    <text evidence="1">Belongs to the RelE toxin family.</text>
</comment>
<dbReference type="NCBIfam" id="TIGR02385">
    <property type="entry name" value="RelE_StbE"/>
    <property type="match status" value="1"/>
</dbReference>
<sequence>MHGHYRVELAESAKRDLKKVSPQTKEDILTAIEELAEEPRPVGCKKVRGADAYRIRVGAYRVIYQIFDVRLLILVVRVGHRREVYRGFG</sequence>
<comment type="caution">
    <text evidence="3">The sequence shown here is derived from an EMBL/GenBank/DDBJ whole genome shotgun (WGS) entry which is preliminary data.</text>
</comment>
<organism evidence="3 4">
    <name type="scientific">Tectimicrobiota bacterium</name>
    <dbReference type="NCBI Taxonomy" id="2528274"/>
    <lineage>
        <taxon>Bacteria</taxon>
        <taxon>Pseudomonadati</taxon>
        <taxon>Nitrospinota/Tectimicrobiota group</taxon>
        <taxon>Candidatus Tectimicrobiota</taxon>
    </lineage>
</organism>
<dbReference type="InterPro" id="IPR035093">
    <property type="entry name" value="RelE/ParE_toxin_dom_sf"/>
</dbReference>
<dbReference type="InterPro" id="IPR007712">
    <property type="entry name" value="RelE/ParE_toxin"/>
</dbReference>
<gene>
    <name evidence="3" type="ORF">HYZ11_12510</name>
</gene>
<dbReference type="PANTHER" id="PTHR35601:SF1">
    <property type="entry name" value="TOXIN RELE"/>
    <property type="match status" value="1"/>
</dbReference>
<name>A0A932I1Y3_UNCTE</name>
<evidence type="ECO:0000256" key="1">
    <source>
        <dbReference type="ARBA" id="ARBA00006226"/>
    </source>
</evidence>
<dbReference type="EMBL" id="JACPUR010000030">
    <property type="protein sequence ID" value="MBI3128420.1"/>
    <property type="molecule type" value="Genomic_DNA"/>
</dbReference>